<protein>
    <recommendedName>
        <fullName evidence="1">DUF2726 domain-containing protein</fullName>
    </recommendedName>
</protein>
<proteinExistence type="predicted"/>
<dbReference type="OrthoDB" id="933869at2"/>
<evidence type="ECO:0000313" key="3">
    <source>
        <dbReference type="Proteomes" id="UP000185812"/>
    </source>
</evidence>
<dbReference type="Proteomes" id="UP000185812">
    <property type="component" value="Unassembled WGS sequence"/>
</dbReference>
<sequence length="282" mass="32714">MKTPAKAVDVETLYRYVQEQAWTPALDLLYRHRTLLAIDPLWRHAAALLIQELHPRLPELSQAVLEQLFLLHTGRLYPLPEAVFADLVAELVRRHANRPEVARRYARWCPTHPECARLLETPASSVAWEDWNGFAVQQHMPTQPATPPSLFRSEQEFVFFQAVRDVFPTYLVYPNVALSCLIDYERMADLLNASERRYVLRALVDCVVFDPNDAYRPRYCFELDSPLHAEPARRRRDVLKARVLQQAGLPLYRIRPPSAAVERDAFVMLLRRLFQQKQSSAS</sequence>
<feature type="domain" description="DUF2726" evidence="1">
    <location>
        <begin position="155"/>
        <end position="259"/>
    </location>
</feature>
<evidence type="ECO:0000313" key="2">
    <source>
        <dbReference type="EMBL" id="SHK85382.1"/>
    </source>
</evidence>
<name>A0A1M6VV09_9BACT</name>
<reference evidence="3" key="1">
    <citation type="submission" date="2016-11" db="EMBL/GenBank/DDBJ databases">
        <authorList>
            <person name="Varghese N."/>
            <person name="Submissions S."/>
        </authorList>
    </citation>
    <scope>NUCLEOTIDE SEQUENCE [LARGE SCALE GENOMIC DNA]</scope>
    <source>
        <strain evidence="3">DSM 22212</strain>
    </source>
</reference>
<dbReference type="InterPro" id="IPR024402">
    <property type="entry name" value="DUF2726"/>
</dbReference>
<dbReference type="Pfam" id="PF10881">
    <property type="entry name" value="DUF2726"/>
    <property type="match status" value="1"/>
</dbReference>
<evidence type="ECO:0000259" key="1">
    <source>
        <dbReference type="Pfam" id="PF10881"/>
    </source>
</evidence>
<keyword evidence="3" id="KW-1185">Reference proteome</keyword>
<dbReference type="RefSeq" id="WP_072715953.1">
    <property type="nucleotide sequence ID" value="NZ_FRAU01000007.1"/>
</dbReference>
<organism evidence="2 3">
    <name type="scientific">Rhodothermus profundi</name>
    <dbReference type="NCBI Taxonomy" id="633813"/>
    <lineage>
        <taxon>Bacteria</taxon>
        <taxon>Pseudomonadati</taxon>
        <taxon>Rhodothermota</taxon>
        <taxon>Rhodothermia</taxon>
        <taxon>Rhodothermales</taxon>
        <taxon>Rhodothermaceae</taxon>
        <taxon>Rhodothermus</taxon>
    </lineage>
</organism>
<dbReference type="EMBL" id="FRAU01000007">
    <property type="protein sequence ID" value="SHK85382.1"/>
    <property type="molecule type" value="Genomic_DNA"/>
</dbReference>
<gene>
    <name evidence="2" type="ORF">SAMN04488087_2126</name>
</gene>
<dbReference type="AlphaFoldDB" id="A0A1M6VV09"/>
<accession>A0A1M6VV09</accession>